<evidence type="ECO:0000313" key="2">
    <source>
        <dbReference type="EMBL" id="PQM45638.1"/>
    </source>
</evidence>
<dbReference type="AlphaFoldDB" id="A0A2S8BG84"/>
<comment type="caution">
    <text evidence="2">The sequence shown here is derived from an EMBL/GenBank/DDBJ whole genome shotgun (WGS) entry which is preliminary data.</text>
</comment>
<evidence type="ECO:0000313" key="3">
    <source>
        <dbReference type="Proteomes" id="UP000238296"/>
    </source>
</evidence>
<feature type="compositionally biased region" description="Polar residues" evidence="1">
    <location>
        <begin position="133"/>
        <end position="143"/>
    </location>
</feature>
<accession>A0A2S8BG84</accession>
<proteinExistence type="predicted"/>
<evidence type="ECO:0000256" key="1">
    <source>
        <dbReference type="SAM" id="MobiDB-lite"/>
    </source>
</evidence>
<feature type="region of interest" description="Disordered" evidence="1">
    <location>
        <begin position="110"/>
        <end position="143"/>
    </location>
</feature>
<gene>
    <name evidence="2" type="ORF">C1Y40_04229</name>
</gene>
<reference evidence="2 3" key="1">
    <citation type="journal article" date="2017" name="Int. J. Syst. Evol. Microbiol.">
        <title>Mycobacterium talmoniae sp. nov., a slowly growing mycobacterium isolated from human respiratory samples.</title>
        <authorList>
            <person name="Davidson R.M."/>
            <person name="DeGroote M.A."/>
            <person name="Marola J.L."/>
            <person name="Buss S."/>
            <person name="Jones V."/>
            <person name="McNeil M.R."/>
            <person name="Freifeld A.G."/>
            <person name="Elaine Epperson L."/>
            <person name="Hasan N.A."/>
            <person name="Jackson M."/>
            <person name="Iwen P.C."/>
            <person name="Salfinger M."/>
            <person name="Strong M."/>
        </authorList>
    </citation>
    <scope>NUCLEOTIDE SEQUENCE [LARGE SCALE GENOMIC DNA]</scope>
    <source>
        <strain evidence="2 3">ATCC BAA-2683</strain>
    </source>
</reference>
<feature type="compositionally biased region" description="Low complexity" evidence="1">
    <location>
        <begin position="110"/>
        <end position="129"/>
    </location>
</feature>
<dbReference type="Proteomes" id="UP000238296">
    <property type="component" value="Unassembled WGS sequence"/>
</dbReference>
<name>A0A2S8BG84_9MYCO</name>
<sequence length="143" mass="15392">MLNWAPAGRIDELTTVRSFSAELASTNSWVNPTVPLTVPPAVPMIRDTASTSSSRASGARNTTTDLPLSTSCTIRPATCASKSLAVLIFSLRAFFWSLRALIWECRSRFSSRSPDSSVSESRPEPSTTPIASARNTAASEIAW</sequence>
<organism evidence="2 3">
    <name type="scientific">Mycobacterium talmoniae</name>
    <dbReference type="NCBI Taxonomy" id="1858794"/>
    <lineage>
        <taxon>Bacteria</taxon>
        <taxon>Bacillati</taxon>
        <taxon>Actinomycetota</taxon>
        <taxon>Actinomycetes</taxon>
        <taxon>Mycobacteriales</taxon>
        <taxon>Mycobacteriaceae</taxon>
        <taxon>Mycobacterium</taxon>
    </lineage>
</organism>
<protein>
    <submittedName>
        <fullName evidence="2">Uncharacterized protein</fullName>
    </submittedName>
</protein>
<dbReference type="EMBL" id="PPEA01000611">
    <property type="protein sequence ID" value="PQM45638.1"/>
    <property type="molecule type" value="Genomic_DNA"/>
</dbReference>